<keyword evidence="7" id="KW-0456">Lyase</keyword>
<name>A0A7S2W943_9STRA</name>
<evidence type="ECO:0008006" key="9">
    <source>
        <dbReference type="Google" id="ProtNLM"/>
    </source>
</evidence>
<dbReference type="GO" id="GO:0003697">
    <property type="term" value="F:single-stranded DNA binding"/>
    <property type="evidence" value="ECO:0007669"/>
    <property type="project" value="InterPro"/>
</dbReference>
<dbReference type="GO" id="GO:0106300">
    <property type="term" value="P:protein-DNA covalent cross-linking repair"/>
    <property type="evidence" value="ECO:0007669"/>
    <property type="project" value="InterPro"/>
</dbReference>
<comment type="similarity">
    <text evidence="1">Belongs to the SOS response-associated peptidase family.</text>
</comment>
<evidence type="ECO:0000256" key="7">
    <source>
        <dbReference type="ARBA" id="ARBA00023239"/>
    </source>
</evidence>
<evidence type="ECO:0000256" key="6">
    <source>
        <dbReference type="ARBA" id="ARBA00023125"/>
    </source>
</evidence>
<organism evidence="8">
    <name type="scientific">Mucochytrium quahogii</name>
    <dbReference type="NCBI Taxonomy" id="96639"/>
    <lineage>
        <taxon>Eukaryota</taxon>
        <taxon>Sar</taxon>
        <taxon>Stramenopiles</taxon>
        <taxon>Bigyra</taxon>
        <taxon>Labyrinthulomycetes</taxon>
        <taxon>Thraustochytrida</taxon>
        <taxon>Thraustochytriidae</taxon>
        <taxon>Mucochytrium</taxon>
    </lineage>
</organism>
<evidence type="ECO:0000313" key="8">
    <source>
        <dbReference type="EMBL" id="CAD9673826.1"/>
    </source>
</evidence>
<dbReference type="Gene3D" id="3.90.1680.10">
    <property type="entry name" value="SOS response associated peptidase-like"/>
    <property type="match status" value="1"/>
</dbReference>
<reference evidence="8" key="1">
    <citation type="submission" date="2021-01" db="EMBL/GenBank/DDBJ databases">
        <authorList>
            <person name="Corre E."/>
            <person name="Pelletier E."/>
            <person name="Niang G."/>
            <person name="Scheremetjew M."/>
            <person name="Finn R."/>
            <person name="Kale V."/>
            <person name="Holt S."/>
            <person name="Cochrane G."/>
            <person name="Meng A."/>
            <person name="Brown T."/>
            <person name="Cohen L."/>
        </authorList>
    </citation>
    <scope>NUCLEOTIDE SEQUENCE</scope>
    <source>
        <strain evidence="8">NY070348D</strain>
    </source>
</reference>
<accession>A0A7S2W943</accession>
<evidence type="ECO:0000256" key="4">
    <source>
        <dbReference type="ARBA" id="ARBA00022801"/>
    </source>
</evidence>
<evidence type="ECO:0000256" key="2">
    <source>
        <dbReference type="ARBA" id="ARBA00022670"/>
    </source>
</evidence>
<dbReference type="EMBL" id="HBHK01007299">
    <property type="protein sequence ID" value="CAD9673826.1"/>
    <property type="molecule type" value="Transcribed_RNA"/>
</dbReference>
<keyword evidence="4" id="KW-0378">Hydrolase</keyword>
<dbReference type="PANTHER" id="PTHR13604:SF0">
    <property type="entry name" value="ABASIC SITE PROCESSING PROTEIN HMCES"/>
    <property type="match status" value="1"/>
</dbReference>
<protein>
    <recommendedName>
        <fullName evidence="9">Embryonic stem cell-specific 5-hydroxymethylcytosine-binding protein</fullName>
    </recommendedName>
</protein>
<keyword evidence="3" id="KW-0227">DNA damage</keyword>
<keyword evidence="6" id="KW-0238">DNA-binding</keyword>
<dbReference type="GO" id="GO:0008233">
    <property type="term" value="F:peptidase activity"/>
    <property type="evidence" value="ECO:0007669"/>
    <property type="project" value="UniProtKB-KW"/>
</dbReference>
<dbReference type="SUPFAM" id="SSF143081">
    <property type="entry name" value="BB1717-like"/>
    <property type="match status" value="1"/>
</dbReference>
<evidence type="ECO:0000256" key="1">
    <source>
        <dbReference type="ARBA" id="ARBA00008136"/>
    </source>
</evidence>
<dbReference type="PANTHER" id="PTHR13604">
    <property type="entry name" value="DC12-RELATED"/>
    <property type="match status" value="1"/>
</dbReference>
<sequence length="292" mass="32418">MCGRCRYAVSASEILSCCPSGTAYQAGDQPEFRENFGPGMKSLIAIKDGKEVSLKTAKWGLIPAYTKGPISSSMFFKKFNARADNLKLVHSRLLGKKHCVAFFSGYYEWKTMHDALTGKDVKQPYYIYPKNDDILCFAGLYDELGDPETGERIRTFTLITVDASQALKGIHSRMPVVLSTKENISLWLNTKSWNDKLFDLLIPDNKTLRFHPVGKGVGSTKFQESSCSKEVKLARPLPSVLSFFPKKRKPLDGCDSKVDGLVKNEKRGSSDGDVSKVDGLVNKKAKVVISID</sequence>
<gene>
    <name evidence="8" type="ORF">QSP1433_LOCUS4466</name>
</gene>
<proteinExistence type="inferred from homology"/>
<dbReference type="GO" id="GO:0006508">
    <property type="term" value="P:proteolysis"/>
    <property type="evidence" value="ECO:0007669"/>
    <property type="project" value="UniProtKB-KW"/>
</dbReference>
<evidence type="ECO:0000256" key="5">
    <source>
        <dbReference type="ARBA" id="ARBA00023124"/>
    </source>
</evidence>
<keyword evidence="5" id="KW-0190">Covalent protein-DNA linkage</keyword>
<keyword evidence="2" id="KW-0645">Protease</keyword>
<dbReference type="InterPro" id="IPR036590">
    <property type="entry name" value="SRAP-like"/>
</dbReference>
<dbReference type="InterPro" id="IPR003738">
    <property type="entry name" value="SRAP"/>
</dbReference>
<dbReference type="GO" id="GO:0016829">
    <property type="term" value="F:lyase activity"/>
    <property type="evidence" value="ECO:0007669"/>
    <property type="project" value="UniProtKB-KW"/>
</dbReference>
<dbReference type="Pfam" id="PF02586">
    <property type="entry name" value="SRAP"/>
    <property type="match status" value="1"/>
</dbReference>
<dbReference type="AlphaFoldDB" id="A0A7S2W943"/>
<evidence type="ECO:0000256" key="3">
    <source>
        <dbReference type="ARBA" id="ARBA00022763"/>
    </source>
</evidence>